<dbReference type="GeneID" id="25261130"/>
<dbReference type="RefSeq" id="XP_013236416.1">
    <property type="nucleotide sequence ID" value="XM_013380962.1"/>
</dbReference>
<dbReference type="Proteomes" id="UP000029725">
    <property type="component" value="Unassembled WGS sequence"/>
</dbReference>
<organism evidence="1 2">
    <name type="scientific">Mitosporidium daphniae</name>
    <dbReference type="NCBI Taxonomy" id="1485682"/>
    <lineage>
        <taxon>Eukaryota</taxon>
        <taxon>Fungi</taxon>
        <taxon>Fungi incertae sedis</taxon>
        <taxon>Microsporidia</taxon>
        <taxon>Mitosporidium</taxon>
    </lineage>
</organism>
<dbReference type="HOGENOM" id="CLU_2062055_0_0_1"/>
<sequence length="119" mass="12856">MKGPSLVPWVNGSELLAVFSLLFDKSGSVSERFASASSILTSWSHRGEVPLAIESTLNIVNVILLDLNMFYGNSISNMSSGNVPLGLEELFDFPEPSEQPLFTNAPCAMSLSYAATIIR</sequence>
<dbReference type="EMBL" id="JMKJ01000609">
    <property type="protein sequence ID" value="KGG49980.1"/>
    <property type="molecule type" value="Genomic_DNA"/>
</dbReference>
<proteinExistence type="predicted"/>
<protein>
    <submittedName>
        <fullName evidence="1">Uncharacterized protein</fullName>
    </submittedName>
</protein>
<dbReference type="GO" id="GO:0000470">
    <property type="term" value="P:maturation of LSU-rRNA"/>
    <property type="evidence" value="ECO:0007669"/>
    <property type="project" value="TreeGrafter"/>
</dbReference>
<reference evidence="1 2" key="1">
    <citation type="submission" date="2014-04" db="EMBL/GenBank/DDBJ databases">
        <title>A new species of microsporidia sheds light on the evolution of extreme parasitism.</title>
        <authorList>
            <person name="Haag K.L."/>
            <person name="James T.Y."/>
            <person name="Larsson R."/>
            <person name="Schaer T.M."/>
            <person name="Refardt D."/>
            <person name="Pombert J.-F."/>
            <person name="Ebert D."/>
        </authorList>
    </citation>
    <scope>NUCLEOTIDE SEQUENCE [LARGE SCALE GENOMIC DNA]</scope>
    <source>
        <strain evidence="1 2">UGP3</strain>
        <tissue evidence="1">Spores</tissue>
    </source>
</reference>
<evidence type="ECO:0000313" key="2">
    <source>
        <dbReference type="Proteomes" id="UP000029725"/>
    </source>
</evidence>
<accession>A0A098VM17</accession>
<dbReference type="GO" id="GO:0090730">
    <property type="term" value="C:Las1 complex"/>
    <property type="evidence" value="ECO:0007669"/>
    <property type="project" value="InterPro"/>
</dbReference>
<keyword evidence="2" id="KW-1185">Reference proteome</keyword>
<name>A0A098VM17_9MICR</name>
<dbReference type="AlphaFoldDB" id="A0A098VM17"/>
<dbReference type="InterPro" id="IPR007174">
    <property type="entry name" value="Las1"/>
</dbReference>
<dbReference type="GO" id="GO:0000460">
    <property type="term" value="P:maturation of 5.8S rRNA"/>
    <property type="evidence" value="ECO:0007669"/>
    <property type="project" value="TreeGrafter"/>
</dbReference>
<comment type="caution">
    <text evidence="1">The sequence shown here is derived from an EMBL/GenBank/DDBJ whole genome shotgun (WGS) entry which is preliminary data.</text>
</comment>
<dbReference type="PANTHER" id="PTHR15002:SF0">
    <property type="entry name" value="RIBOSOMAL BIOGENESIS PROTEIN LAS1L"/>
    <property type="match status" value="1"/>
</dbReference>
<dbReference type="VEuPathDB" id="MicrosporidiaDB:DI09_97p30"/>
<dbReference type="Pfam" id="PF04031">
    <property type="entry name" value="Las1"/>
    <property type="match status" value="1"/>
</dbReference>
<dbReference type="PANTHER" id="PTHR15002">
    <property type="entry name" value="RIBOSOMAL BIOGENESIS PROTEIN LAS1L"/>
    <property type="match status" value="1"/>
</dbReference>
<gene>
    <name evidence="1" type="ORF">DI09_97p30</name>
</gene>
<dbReference type="GO" id="GO:0004519">
    <property type="term" value="F:endonuclease activity"/>
    <property type="evidence" value="ECO:0007669"/>
    <property type="project" value="InterPro"/>
</dbReference>
<evidence type="ECO:0000313" key="1">
    <source>
        <dbReference type="EMBL" id="KGG49980.1"/>
    </source>
</evidence>
<dbReference type="GO" id="GO:0030687">
    <property type="term" value="C:preribosome, large subunit precursor"/>
    <property type="evidence" value="ECO:0007669"/>
    <property type="project" value="TreeGrafter"/>
</dbReference>